<evidence type="ECO:0000256" key="2">
    <source>
        <dbReference type="ARBA" id="ARBA00008632"/>
    </source>
</evidence>
<evidence type="ECO:0000256" key="4">
    <source>
        <dbReference type="ARBA" id="ARBA00022473"/>
    </source>
</evidence>
<keyword evidence="4" id="KW-0217">Developmental protein</keyword>
<reference evidence="8" key="1">
    <citation type="journal article" date="2022" name="bioRxiv">
        <title>Sequencing and chromosome-scale assembly of the giantPleurodeles waltlgenome.</title>
        <authorList>
            <person name="Brown T."/>
            <person name="Elewa A."/>
            <person name="Iarovenko S."/>
            <person name="Subramanian E."/>
            <person name="Araus A.J."/>
            <person name="Petzold A."/>
            <person name="Susuki M."/>
            <person name="Suzuki K.-i.T."/>
            <person name="Hayashi T."/>
            <person name="Toyoda A."/>
            <person name="Oliveira C."/>
            <person name="Osipova E."/>
            <person name="Leigh N.D."/>
            <person name="Simon A."/>
            <person name="Yun M.H."/>
        </authorList>
    </citation>
    <scope>NUCLEOTIDE SEQUENCE</scope>
    <source>
        <strain evidence="8">20211129_DDA</strain>
        <tissue evidence="8">Liver</tissue>
    </source>
</reference>
<comment type="subcellular location">
    <subcellularLocation>
        <location evidence="1">Nucleus envelope</location>
    </subcellularLocation>
</comment>
<evidence type="ECO:0000313" key="8">
    <source>
        <dbReference type="EMBL" id="KAJ1093412.1"/>
    </source>
</evidence>
<dbReference type="AlphaFoldDB" id="A0AAV7LQQ5"/>
<evidence type="ECO:0000256" key="7">
    <source>
        <dbReference type="SAM" id="MobiDB-lite"/>
    </source>
</evidence>
<proteinExistence type="inferred from homology"/>
<dbReference type="GO" id="GO:0016055">
    <property type="term" value="P:Wnt signaling pathway"/>
    <property type="evidence" value="ECO:0007669"/>
    <property type="project" value="UniProtKB-KW"/>
</dbReference>
<dbReference type="GO" id="GO:0060061">
    <property type="term" value="P:Spemann organizer formation"/>
    <property type="evidence" value="ECO:0007669"/>
    <property type="project" value="TreeGrafter"/>
</dbReference>
<organism evidence="8 9">
    <name type="scientific">Pleurodeles waltl</name>
    <name type="common">Iberian ribbed newt</name>
    <dbReference type="NCBI Taxonomy" id="8319"/>
    <lineage>
        <taxon>Eukaryota</taxon>
        <taxon>Metazoa</taxon>
        <taxon>Chordata</taxon>
        <taxon>Craniata</taxon>
        <taxon>Vertebrata</taxon>
        <taxon>Euteleostomi</taxon>
        <taxon>Amphibia</taxon>
        <taxon>Batrachia</taxon>
        <taxon>Caudata</taxon>
        <taxon>Salamandroidea</taxon>
        <taxon>Salamandridae</taxon>
        <taxon>Pleurodelinae</taxon>
        <taxon>Pleurodeles</taxon>
    </lineage>
</organism>
<feature type="compositionally biased region" description="Basic residues" evidence="7">
    <location>
        <begin position="236"/>
        <end position="246"/>
    </location>
</feature>
<keyword evidence="5" id="KW-0879">Wnt signaling pathway</keyword>
<comment type="caution">
    <text evidence="8">The sequence shown here is derived from an EMBL/GenBank/DDBJ whole genome shotgun (WGS) entry which is preliminary data.</text>
</comment>
<dbReference type="GO" id="GO:0030178">
    <property type="term" value="P:negative regulation of Wnt signaling pathway"/>
    <property type="evidence" value="ECO:0007669"/>
    <property type="project" value="TreeGrafter"/>
</dbReference>
<feature type="region of interest" description="Disordered" evidence="7">
    <location>
        <begin position="1"/>
        <end position="21"/>
    </location>
</feature>
<dbReference type="Proteomes" id="UP001066276">
    <property type="component" value="Chromosome 11"/>
</dbReference>
<gene>
    <name evidence="8" type="ORF">NDU88_006513</name>
</gene>
<name>A0AAV7LQQ5_PLEWA</name>
<dbReference type="EMBL" id="JANPWB010000015">
    <property type="protein sequence ID" value="KAJ1093412.1"/>
    <property type="molecule type" value="Genomic_DNA"/>
</dbReference>
<dbReference type="PANTHER" id="PTHR14482">
    <property type="entry name" value="CHROMOSOME 12 ORF 43 HOMOLOG"/>
    <property type="match status" value="1"/>
</dbReference>
<protein>
    <recommendedName>
        <fullName evidence="3">Protein CUSTOS</fullName>
    </recommendedName>
</protein>
<evidence type="ECO:0000256" key="5">
    <source>
        <dbReference type="ARBA" id="ARBA00022687"/>
    </source>
</evidence>
<sequence>MAASVRGPQVDSDSDSSEDLQRFREATWEVAPVRAPVKDGSTCGLTQPSIRFKADEHEQDGNELQTTPEFRAHVAKKLGAMLDSYICVSEDGAVQASVVKQAADAEEDGFRLFFSSVPGYSEDVERPPLKKRRQSSSSSDQDSDEELQRCREAAVSGTDILKHSAIPIPDQDSHDAVGGECSNESQAKKKKRKKKKKKKAKVNGTSSTVDEQRLARDQEQQVCNSQNCDTLDTVKLKKKKKKKKKLLAPISEEGPSSDGS</sequence>
<feature type="compositionally biased region" description="Polar residues" evidence="7">
    <location>
        <begin position="220"/>
        <end position="230"/>
    </location>
</feature>
<evidence type="ECO:0000256" key="3">
    <source>
        <dbReference type="ARBA" id="ARBA00013465"/>
    </source>
</evidence>
<keyword evidence="6" id="KW-0539">Nucleus</keyword>
<comment type="similarity">
    <text evidence="2">Belongs to the CUSTOS family.</text>
</comment>
<evidence type="ECO:0000256" key="1">
    <source>
        <dbReference type="ARBA" id="ARBA00004259"/>
    </source>
</evidence>
<feature type="region of interest" description="Disordered" evidence="7">
    <location>
        <begin position="121"/>
        <end position="260"/>
    </location>
</feature>
<evidence type="ECO:0000313" key="9">
    <source>
        <dbReference type="Proteomes" id="UP001066276"/>
    </source>
</evidence>
<dbReference type="Pfam" id="PF23999">
    <property type="entry name" value="CUSTOS"/>
    <property type="match status" value="1"/>
</dbReference>
<evidence type="ECO:0000256" key="6">
    <source>
        <dbReference type="ARBA" id="ARBA00023242"/>
    </source>
</evidence>
<accession>A0AAV7LQQ5</accession>
<dbReference type="PANTHER" id="PTHR14482:SF0">
    <property type="entry name" value="PROTEIN CUSTOS"/>
    <property type="match status" value="1"/>
</dbReference>
<dbReference type="GO" id="GO:0005635">
    <property type="term" value="C:nuclear envelope"/>
    <property type="evidence" value="ECO:0007669"/>
    <property type="project" value="UniProtKB-SubCell"/>
</dbReference>
<feature type="compositionally biased region" description="Basic residues" evidence="7">
    <location>
        <begin position="188"/>
        <end position="201"/>
    </location>
</feature>
<keyword evidence="9" id="KW-1185">Reference proteome</keyword>
<dbReference type="InterPro" id="IPR026694">
    <property type="entry name" value="CUSTOS"/>
</dbReference>
<feature type="compositionally biased region" description="Basic and acidic residues" evidence="7">
    <location>
        <begin position="210"/>
        <end position="219"/>
    </location>
</feature>